<feature type="transmembrane region" description="Helical" evidence="8">
    <location>
        <begin position="95"/>
        <end position="123"/>
    </location>
</feature>
<feature type="domain" description="Major facilitator superfamily (MFS) profile" evidence="9">
    <location>
        <begin position="30"/>
        <end position="495"/>
    </location>
</feature>
<dbReference type="PROSITE" id="PS50850">
    <property type="entry name" value="MFS"/>
    <property type="match status" value="1"/>
</dbReference>
<feature type="region of interest" description="Disordered" evidence="7">
    <location>
        <begin position="498"/>
        <end position="520"/>
    </location>
</feature>
<dbReference type="EMBL" id="APMY01000133">
    <property type="protein sequence ID" value="EOM74295.1"/>
    <property type="molecule type" value="Genomic_DNA"/>
</dbReference>
<evidence type="ECO:0000313" key="10">
    <source>
        <dbReference type="EMBL" id="EOM74295.1"/>
    </source>
</evidence>
<organism evidence="10 11">
    <name type="scientific">Rhodococcus rhodnii LMG 5362</name>
    <dbReference type="NCBI Taxonomy" id="1273125"/>
    <lineage>
        <taxon>Bacteria</taxon>
        <taxon>Bacillati</taxon>
        <taxon>Actinomycetota</taxon>
        <taxon>Actinomycetes</taxon>
        <taxon>Mycobacteriales</taxon>
        <taxon>Nocardiaceae</taxon>
        <taxon>Rhodococcus</taxon>
    </lineage>
</organism>
<dbReference type="GO" id="GO:0022857">
    <property type="term" value="F:transmembrane transporter activity"/>
    <property type="evidence" value="ECO:0007669"/>
    <property type="project" value="InterPro"/>
</dbReference>
<sequence length="520" mass="53394">MHMSSIDRSDLPGSRPSPAENPLHKHAWWILATVGLAQLMVVLDATIVNIALPSAQRELGFSDADRQWVVTAYSLAFGGLLLVGGRIADRVGRKIAFVTGLVGFAAASALGGAAPTFGVLIGARAAQGLFGALLAPAALSILTVTFAGSNARAKAFGVFGAIAGAGGAIGLLVGGVLTEFLDWRWCLYVNAVFAAVAAVGAFVFLRNSRPDDVDPVDVPGAVLASLGLLAVVYGFSSAERDGWSHPITIGCLVGGVGLLAAFAVVELRVRYPLLPPRVLADRFRGGAVMSMLVAAVGMFGVFLFLTYYLQVTLGYSAVRTGLAFLPMPVMIALFATVVMPRVVTRIGPRLLVAPGMLLASGAMAWFTLIDENTRYVTGILPRLLVMGAGIGLIFSGVITNATLGVAPHDAGIASATLNTAQQVGGSIGVSLLSTVAVTAATNYSTSHVGQAVSPESAAALAQAAQLTSYHTAFAWCAAIFLAGAIVCGAVLPGRPSPLVTGQRGVSRQPAPMSSTRGVGR</sequence>
<evidence type="ECO:0000256" key="8">
    <source>
        <dbReference type="SAM" id="Phobius"/>
    </source>
</evidence>
<gene>
    <name evidence="10" type="ORF">Rrhod_4439</name>
</gene>
<feature type="compositionally biased region" description="Polar residues" evidence="7">
    <location>
        <begin position="511"/>
        <end position="520"/>
    </location>
</feature>
<keyword evidence="4 8" id="KW-0812">Transmembrane</keyword>
<feature type="transmembrane region" description="Helical" evidence="8">
    <location>
        <begin position="375"/>
        <end position="398"/>
    </location>
</feature>
<dbReference type="InterPro" id="IPR036259">
    <property type="entry name" value="MFS_trans_sf"/>
</dbReference>
<dbReference type="PRINTS" id="PR01036">
    <property type="entry name" value="TCRTETB"/>
</dbReference>
<dbReference type="AlphaFoldDB" id="R7WGT0"/>
<keyword evidence="2" id="KW-0813">Transport</keyword>
<evidence type="ECO:0000256" key="7">
    <source>
        <dbReference type="SAM" id="MobiDB-lite"/>
    </source>
</evidence>
<keyword evidence="5 8" id="KW-1133">Transmembrane helix</keyword>
<dbReference type="InterPro" id="IPR011701">
    <property type="entry name" value="MFS"/>
</dbReference>
<dbReference type="PROSITE" id="PS00216">
    <property type="entry name" value="SUGAR_TRANSPORT_1"/>
    <property type="match status" value="1"/>
</dbReference>
<evidence type="ECO:0000256" key="6">
    <source>
        <dbReference type="ARBA" id="ARBA00023136"/>
    </source>
</evidence>
<evidence type="ECO:0000256" key="2">
    <source>
        <dbReference type="ARBA" id="ARBA00022448"/>
    </source>
</evidence>
<feature type="transmembrane region" description="Helical" evidence="8">
    <location>
        <begin position="68"/>
        <end position="88"/>
    </location>
</feature>
<dbReference type="Pfam" id="PF07690">
    <property type="entry name" value="MFS_1"/>
    <property type="match status" value="1"/>
</dbReference>
<comment type="subcellular location">
    <subcellularLocation>
        <location evidence="1">Cell membrane</location>
        <topology evidence="1">Multi-pass membrane protein</topology>
    </subcellularLocation>
</comment>
<evidence type="ECO:0000256" key="5">
    <source>
        <dbReference type="ARBA" id="ARBA00022989"/>
    </source>
</evidence>
<feature type="transmembrane region" description="Helical" evidence="8">
    <location>
        <begin position="129"/>
        <end position="148"/>
    </location>
</feature>
<feature type="transmembrane region" description="Helical" evidence="8">
    <location>
        <begin position="286"/>
        <end position="309"/>
    </location>
</feature>
<keyword evidence="6 8" id="KW-0472">Membrane</keyword>
<feature type="transmembrane region" description="Helical" evidence="8">
    <location>
        <begin position="187"/>
        <end position="205"/>
    </location>
</feature>
<feature type="transmembrane region" description="Helical" evidence="8">
    <location>
        <begin position="155"/>
        <end position="181"/>
    </location>
</feature>
<evidence type="ECO:0000256" key="1">
    <source>
        <dbReference type="ARBA" id="ARBA00004651"/>
    </source>
</evidence>
<dbReference type="CDD" id="cd17321">
    <property type="entry name" value="MFS_MMR_MDR_like"/>
    <property type="match status" value="1"/>
</dbReference>
<proteinExistence type="predicted"/>
<dbReference type="InterPro" id="IPR005829">
    <property type="entry name" value="Sugar_transporter_CS"/>
</dbReference>
<dbReference type="Gene3D" id="1.20.1720.10">
    <property type="entry name" value="Multidrug resistance protein D"/>
    <property type="match status" value="1"/>
</dbReference>
<protein>
    <submittedName>
        <fullName evidence="10">Major facilitator superfamily multidrug</fullName>
    </submittedName>
</protein>
<dbReference type="PANTHER" id="PTHR42718:SF46">
    <property type="entry name" value="BLR6921 PROTEIN"/>
    <property type="match status" value="1"/>
</dbReference>
<feature type="transmembrane region" description="Helical" evidence="8">
    <location>
        <begin position="321"/>
        <end position="338"/>
    </location>
</feature>
<dbReference type="InterPro" id="IPR020846">
    <property type="entry name" value="MFS_dom"/>
</dbReference>
<keyword evidence="11" id="KW-1185">Reference proteome</keyword>
<evidence type="ECO:0000313" key="11">
    <source>
        <dbReference type="Proteomes" id="UP000013525"/>
    </source>
</evidence>
<comment type="caution">
    <text evidence="10">The sequence shown here is derived from an EMBL/GenBank/DDBJ whole genome shotgun (WGS) entry which is preliminary data.</text>
</comment>
<dbReference type="PANTHER" id="PTHR42718">
    <property type="entry name" value="MAJOR FACILITATOR SUPERFAMILY MULTIDRUG TRANSPORTER MFSC"/>
    <property type="match status" value="1"/>
</dbReference>
<dbReference type="PATRIC" id="fig|1273125.3.peg.4213"/>
<dbReference type="Gene3D" id="1.20.1250.20">
    <property type="entry name" value="MFS general substrate transporter like domains"/>
    <property type="match status" value="1"/>
</dbReference>
<feature type="transmembrane region" description="Helical" evidence="8">
    <location>
        <begin position="217"/>
        <end position="235"/>
    </location>
</feature>
<accession>R7WGT0</accession>
<evidence type="ECO:0000256" key="3">
    <source>
        <dbReference type="ARBA" id="ARBA00022475"/>
    </source>
</evidence>
<feature type="transmembrane region" description="Helical" evidence="8">
    <location>
        <begin position="27"/>
        <end position="48"/>
    </location>
</feature>
<name>R7WGT0_9NOCA</name>
<feature type="transmembrane region" description="Helical" evidence="8">
    <location>
        <begin position="350"/>
        <end position="369"/>
    </location>
</feature>
<dbReference type="GO" id="GO:0005886">
    <property type="term" value="C:plasma membrane"/>
    <property type="evidence" value="ECO:0007669"/>
    <property type="project" value="UniProtKB-SubCell"/>
</dbReference>
<evidence type="ECO:0000259" key="9">
    <source>
        <dbReference type="PROSITE" id="PS50850"/>
    </source>
</evidence>
<evidence type="ECO:0000256" key="4">
    <source>
        <dbReference type="ARBA" id="ARBA00022692"/>
    </source>
</evidence>
<feature type="transmembrane region" description="Helical" evidence="8">
    <location>
        <begin position="247"/>
        <end position="265"/>
    </location>
</feature>
<reference evidence="10 11" key="1">
    <citation type="journal article" date="2013" name="Genome Announc.">
        <title>Draft Genome Sequence of Rhodococcus rhodnii Strain LMG5362, a Symbiont of Rhodnius prolixus (Hemiptera, Reduviidae, Triatominae), the Principle Vector of Trypanosoma cruzi.</title>
        <authorList>
            <person name="Pachebat J.A."/>
            <person name="van Keulen G."/>
            <person name="Whitten M.M."/>
            <person name="Girdwood S."/>
            <person name="Del Sol R."/>
            <person name="Dyson P.J."/>
            <person name="Facey P.D."/>
        </authorList>
    </citation>
    <scope>NUCLEOTIDE SEQUENCE [LARGE SCALE GENOMIC DNA]</scope>
    <source>
        <strain evidence="10 11">LMG 5362</strain>
    </source>
</reference>
<dbReference type="SUPFAM" id="SSF103473">
    <property type="entry name" value="MFS general substrate transporter"/>
    <property type="match status" value="1"/>
</dbReference>
<dbReference type="eggNOG" id="COG0477">
    <property type="taxonomic scope" value="Bacteria"/>
</dbReference>
<dbReference type="Proteomes" id="UP000013525">
    <property type="component" value="Unassembled WGS sequence"/>
</dbReference>
<keyword evidence="3" id="KW-1003">Cell membrane</keyword>
<feature type="transmembrane region" description="Helical" evidence="8">
    <location>
        <begin position="472"/>
        <end position="491"/>
    </location>
</feature>